<keyword evidence="1 8" id="KW-0963">Cytoplasm</keyword>
<organism evidence="10 11">
    <name type="scientific">Candidatus Syntropharchaeum caldarium</name>
    <dbReference type="NCBI Taxonomy" id="1838285"/>
    <lineage>
        <taxon>Archaea</taxon>
        <taxon>Methanobacteriati</taxon>
        <taxon>Methanobacteriota</taxon>
        <taxon>Stenosarchaea group</taxon>
        <taxon>Methanomicrobia</taxon>
        <taxon>Methanosarcinales</taxon>
        <taxon>ANME-2 cluster</taxon>
        <taxon>Candidatus Syntropharchaeum</taxon>
    </lineage>
</organism>
<comment type="similarity">
    <text evidence="8">Belongs to the MobA family.</text>
</comment>
<feature type="binding site" evidence="8">
    <location>
        <begin position="7"/>
        <end position="9"/>
    </location>
    <ligand>
        <name>GTP</name>
        <dbReference type="ChEBI" id="CHEBI:37565"/>
    </ligand>
</feature>
<dbReference type="EC" id="2.7.7.77" evidence="8"/>
<accession>A0A1F2P9P7</accession>
<gene>
    <name evidence="8" type="primary">mobA</name>
    <name evidence="10" type="ORF">SCAL_001130</name>
</gene>
<keyword evidence="4 8" id="KW-0547">Nucleotide-binding</keyword>
<evidence type="ECO:0000259" key="9">
    <source>
        <dbReference type="Pfam" id="PF12804"/>
    </source>
</evidence>
<dbReference type="GO" id="GO:0061603">
    <property type="term" value="F:molybdenum cofactor guanylyltransferase activity"/>
    <property type="evidence" value="ECO:0007669"/>
    <property type="project" value="UniProtKB-EC"/>
</dbReference>
<comment type="caution">
    <text evidence="8">Lacks conserved residue(s) required for the propagation of feature annotation.</text>
</comment>
<dbReference type="PANTHER" id="PTHR19136">
    <property type="entry name" value="MOLYBDENUM COFACTOR GUANYLYLTRANSFERASE"/>
    <property type="match status" value="1"/>
</dbReference>
<dbReference type="GO" id="GO:0046872">
    <property type="term" value="F:metal ion binding"/>
    <property type="evidence" value="ECO:0007669"/>
    <property type="project" value="UniProtKB-KW"/>
</dbReference>
<name>A0A1F2P9P7_9EURY</name>
<dbReference type="InterPro" id="IPR029044">
    <property type="entry name" value="Nucleotide-diphossugar_trans"/>
</dbReference>
<evidence type="ECO:0000313" key="10">
    <source>
        <dbReference type="EMBL" id="OFV67755.1"/>
    </source>
</evidence>
<dbReference type="HAMAP" id="MF_00316">
    <property type="entry name" value="MobA"/>
    <property type="match status" value="1"/>
</dbReference>
<dbReference type="AlphaFoldDB" id="A0A1F2P9P7"/>
<evidence type="ECO:0000256" key="5">
    <source>
        <dbReference type="ARBA" id="ARBA00022842"/>
    </source>
</evidence>
<dbReference type="InterPro" id="IPR013482">
    <property type="entry name" value="Molybde_CF_guanTrfase"/>
</dbReference>
<feature type="binding site" evidence="8">
    <location>
        <position position="20"/>
    </location>
    <ligand>
        <name>GTP</name>
        <dbReference type="ChEBI" id="CHEBI:37565"/>
    </ligand>
</feature>
<keyword evidence="11" id="KW-1185">Reference proteome</keyword>
<comment type="domain">
    <text evidence="8">The N-terminal domain determines nucleotide recognition and specific binding, while the C-terminal domain determines the specific binding to the target protein.</text>
</comment>
<dbReference type="GO" id="GO:0005525">
    <property type="term" value="F:GTP binding"/>
    <property type="evidence" value="ECO:0007669"/>
    <property type="project" value="UniProtKB-UniRule"/>
</dbReference>
<protein>
    <recommendedName>
        <fullName evidence="8">Probable molybdenum cofactor guanylyltransferase</fullName>
        <shortName evidence="8">MoCo guanylyltransferase</shortName>
        <ecNumber evidence="8">2.7.7.77</ecNumber>
    </recommendedName>
    <alternativeName>
        <fullName evidence="8">GTP:molybdopterin guanylyltransferase</fullName>
    </alternativeName>
    <alternativeName>
        <fullName evidence="8">Mo-MPT guanylyltransferase</fullName>
    </alternativeName>
    <alternativeName>
        <fullName evidence="8">Molybdopterin guanylyltransferase</fullName>
    </alternativeName>
    <alternativeName>
        <fullName evidence="8">Molybdopterin-guanine dinucleotide synthase</fullName>
        <shortName evidence="8">MGD synthase</shortName>
    </alternativeName>
</protein>
<keyword evidence="7 8" id="KW-0501">Molybdenum cofactor biosynthesis</keyword>
<comment type="function">
    <text evidence="8">Transfers a GMP moiety from GTP to Mo-molybdopterin (Mo-MPT) cofactor (Moco or molybdenum cofactor) to form Mo-molybdopterin guanine dinucleotide (Mo-MGD) cofactor.</text>
</comment>
<comment type="catalytic activity">
    <reaction evidence="8">
        <text>Mo-molybdopterin + GTP + H(+) = Mo-molybdopterin guanine dinucleotide + diphosphate</text>
        <dbReference type="Rhea" id="RHEA:34243"/>
        <dbReference type="ChEBI" id="CHEBI:15378"/>
        <dbReference type="ChEBI" id="CHEBI:33019"/>
        <dbReference type="ChEBI" id="CHEBI:37565"/>
        <dbReference type="ChEBI" id="CHEBI:71302"/>
        <dbReference type="ChEBI" id="CHEBI:71310"/>
        <dbReference type="EC" id="2.7.7.77"/>
    </reaction>
</comment>
<feature type="binding site" evidence="8">
    <location>
        <position position="101"/>
    </location>
    <ligand>
        <name>Mg(2+)</name>
        <dbReference type="ChEBI" id="CHEBI:18420"/>
    </ligand>
</feature>
<keyword evidence="2 8" id="KW-0808">Transferase</keyword>
<evidence type="ECO:0000256" key="2">
    <source>
        <dbReference type="ARBA" id="ARBA00022679"/>
    </source>
</evidence>
<evidence type="ECO:0000256" key="6">
    <source>
        <dbReference type="ARBA" id="ARBA00023134"/>
    </source>
</evidence>
<feature type="domain" description="MobA-like NTP transferase" evidence="9">
    <location>
        <begin position="4"/>
        <end position="161"/>
    </location>
</feature>
<dbReference type="Proteomes" id="UP000186940">
    <property type="component" value="Unassembled WGS sequence"/>
</dbReference>
<dbReference type="InterPro" id="IPR025877">
    <property type="entry name" value="MobA-like_NTP_Trfase"/>
</dbReference>
<dbReference type="STRING" id="1838285.SCAL_001130"/>
<keyword evidence="3 8" id="KW-0479">Metal-binding</keyword>
<evidence type="ECO:0000256" key="8">
    <source>
        <dbReference type="HAMAP-Rule" id="MF_00316"/>
    </source>
</evidence>
<feature type="binding site" evidence="8">
    <location>
        <position position="101"/>
    </location>
    <ligand>
        <name>GTP</name>
        <dbReference type="ChEBI" id="CHEBI:37565"/>
    </ligand>
</feature>
<proteinExistence type="inferred from homology"/>
<keyword evidence="5 8" id="KW-0460">Magnesium</keyword>
<dbReference type="GO" id="GO:0005737">
    <property type="term" value="C:cytoplasm"/>
    <property type="evidence" value="ECO:0007669"/>
    <property type="project" value="UniProtKB-SubCell"/>
</dbReference>
<evidence type="ECO:0000256" key="3">
    <source>
        <dbReference type="ARBA" id="ARBA00022723"/>
    </source>
</evidence>
<dbReference type="Pfam" id="PF12804">
    <property type="entry name" value="NTP_transf_3"/>
    <property type="match status" value="1"/>
</dbReference>
<dbReference type="PANTHER" id="PTHR19136:SF81">
    <property type="entry name" value="MOLYBDENUM COFACTOR GUANYLYLTRANSFERASE"/>
    <property type="match status" value="1"/>
</dbReference>
<dbReference type="GO" id="GO:0006777">
    <property type="term" value="P:Mo-molybdopterin cofactor biosynthetic process"/>
    <property type="evidence" value="ECO:0007669"/>
    <property type="project" value="UniProtKB-KW"/>
</dbReference>
<comment type="caution">
    <text evidence="10">The sequence shown here is derived from an EMBL/GenBank/DDBJ whole genome shotgun (WGS) entry which is preliminary data.</text>
</comment>
<evidence type="ECO:0000313" key="11">
    <source>
        <dbReference type="Proteomes" id="UP000186940"/>
    </source>
</evidence>
<feature type="binding site" evidence="8">
    <location>
        <position position="72"/>
    </location>
    <ligand>
        <name>GTP</name>
        <dbReference type="ChEBI" id="CHEBI:37565"/>
    </ligand>
</feature>
<evidence type="ECO:0000256" key="7">
    <source>
        <dbReference type="ARBA" id="ARBA00023150"/>
    </source>
</evidence>
<evidence type="ECO:0000256" key="1">
    <source>
        <dbReference type="ARBA" id="ARBA00022490"/>
    </source>
</evidence>
<comment type="subcellular location">
    <subcellularLocation>
        <location evidence="8">Cytoplasm</location>
    </subcellularLocation>
</comment>
<dbReference type="Gene3D" id="3.90.550.10">
    <property type="entry name" value="Spore Coat Polysaccharide Biosynthesis Protein SpsA, Chain A"/>
    <property type="match status" value="1"/>
</dbReference>
<dbReference type="CDD" id="cd02503">
    <property type="entry name" value="MobA"/>
    <property type="match status" value="1"/>
</dbReference>
<dbReference type="EMBL" id="LYOS01000003">
    <property type="protein sequence ID" value="OFV67755.1"/>
    <property type="molecule type" value="Genomic_DNA"/>
</dbReference>
<keyword evidence="6 8" id="KW-0342">GTP-binding</keyword>
<comment type="cofactor">
    <cofactor evidence="8">
        <name>Mg(2+)</name>
        <dbReference type="ChEBI" id="CHEBI:18420"/>
    </cofactor>
</comment>
<reference evidence="10" key="1">
    <citation type="submission" date="2016-05" db="EMBL/GenBank/DDBJ databases">
        <title>Microbial consortia oxidize butane by reversing methanogenesis.</title>
        <authorList>
            <person name="Laso-Perez R."/>
            <person name="Richter M."/>
            <person name="Wegener G."/>
            <person name="Musat F."/>
        </authorList>
    </citation>
    <scope>NUCLEOTIDE SEQUENCE [LARGE SCALE GENOMIC DNA]</scope>
    <source>
        <strain evidence="10">BOX2</strain>
    </source>
</reference>
<dbReference type="SUPFAM" id="SSF53448">
    <property type="entry name" value="Nucleotide-diphospho-sugar transferases"/>
    <property type="match status" value="1"/>
</dbReference>
<sequence length="205" mass="22952">MRAAVILAGGRGSRFGFRDKSLIQLNGKPLLAHVIDALYDLVEEILISLRSYKQAKKLDKIIEGKNIRIVVDEVEGYGPIAGINAAMKALTSEVVFLTGCDMPNLKTDVIKQLFMLIEDYDAVVPIWENGDIESLHSVYRRDSTLTATDLCISHGEKKLFEFINRLDVRYVRIDEIKRLDPSLLTFSNINSPEDIIVAAGHHAKL</sequence>
<evidence type="ECO:0000256" key="4">
    <source>
        <dbReference type="ARBA" id="ARBA00022741"/>
    </source>
</evidence>